<dbReference type="PANTHER" id="PTHR12110:SF53">
    <property type="entry name" value="BLR5974 PROTEIN"/>
    <property type="match status" value="1"/>
</dbReference>
<accession>A0A941J5N9</accession>
<dbReference type="SUPFAM" id="SSF51658">
    <property type="entry name" value="Xylose isomerase-like"/>
    <property type="match status" value="1"/>
</dbReference>
<dbReference type="InterPro" id="IPR050312">
    <property type="entry name" value="IolE/XylAMocC-like"/>
</dbReference>
<dbReference type="Gene3D" id="3.20.20.150">
    <property type="entry name" value="Divalent-metal-dependent TIM barrel enzymes"/>
    <property type="match status" value="1"/>
</dbReference>
<evidence type="ECO:0000313" key="2">
    <source>
        <dbReference type="EMBL" id="MBR8642901.1"/>
    </source>
</evidence>
<proteinExistence type="predicted"/>
<protein>
    <submittedName>
        <fullName evidence="2">Sugar phosphate isomerase/epimerase</fullName>
    </submittedName>
</protein>
<dbReference type="InterPro" id="IPR036237">
    <property type="entry name" value="Xyl_isomerase-like_sf"/>
</dbReference>
<dbReference type="PANTHER" id="PTHR12110">
    <property type="entry name" value="HYDROXYPYRUVATE ISOMERASE"/>
    <property type="match status" value="1"/>
</dbReference>
<comment type="caution">
    <text evidence="2">The sequence shown here is derived from an EMBL/GenBank/DDBJ whole genome shotgun (WGS) entry which is preliminary data.</text>
</comment>
<reference evidence="2 3" key="1">
    <citation type="submission" date="2021-04" db="EMBL/GenBank/DDBJ databases">
        <title>Characterization of the biosynthetic gene cluster of new lipopeptides with antitumor activity in the genome of the marine Streptomyces PHM034.</title>
        <authorList>
            <person name="Ceniceros A."/>
            <person name="Canedo L."/>
            <person name="Mendez C."/>
            <person name="Olano C."/>
            <person name="Schleissner C."/>
            <person name="Cuevas C."/>
            <person name="De La Calle F."/>
            <person name="Salas J.A."/>
        </authorList>
    </citation>
    <scope>NUCLEOTIDE SEQUENCE [LARGE SCALE GENOMIC DNA]</scope>
    <source>
        <strain evidence="2 3">PHM034</strain>
    </source>
</reference>
<feature type="domain" description="Xylose isomerase-like TIM barrel" evidence="1">
    <location>
        <begin position="55"/>
        <end position="284"/>
    </location>
</feature>
<dbReference type="InterPro" id="IPR013022">
    <property type="entry name" value="Xyl_isomerase-like_TIM-brl"/>
</dbReference>
<evidence type="ECO:0000313" key="3">
    <source>
        <dbReference type="Proteomes" id="UP000682308"/>
    </source>
</evidence>
<dbReference type="AlphaFoldDB" id="A0A941J5N9"/>
<evidence type="ECO:0000259" key="1">
    <source>
        <dbReference type="Pfam" id="PF01261"/>
    </source>
</evidence>
<gene>
    <name evidence="2" type="ORF">KEF29_35260</name>
</gene>
<keyword evidence="2" id="KW-0413">Isomerase</keyword>
<dbReference type="Pfam" id="PF01261">
    <property type="entry name" value="AP_endonuc_2"/>
    <property type="match status" value="1"/>
</dbReference>
<dbReference type="EMBL" id="JAGTPG010000002">
    <property type="protein sequence ID" value="MBR8642901.1"/>
    <property type="molecule type" value="Genomic_DNA"/>
</dbReference>
<sequence length="297" mass="32822">MTAIQEAPQTPAVTRPRIGFSTNIWDNPAEIVEHLEFLAGHFTDLEFEIAEEAQEVLFGATATEYEKIVDGMRQVIETHGLDLSVHAAWYGPHTDLCSPDEDERSESVNLLRRAVHLAADLGVTRVTYHPGYQSKRSNPVLLDVLRSSLDRLQPLLSRTGILLCVENMGANRPRYVVFEPEEHIALCESTGTALTLDVPHLATVHLPRGDYKEALEAVAPYVQTAHISDIKGFDHTHLPIGEGDFDLWGSLELLGSFGYDGAAVVEEFARGHKPEDYLSRALDFRARWEAAGAEAGA</sequence>
<dbReference type="Proteomes" id="UP000682308">
    <property type="component" value="Unassembled WGS sequence"/>
</dbReference>
<keyword evidence="3" id="KW-1185">Reference proteome</keyword>
<name>A0A941J5N9_9ACTN</name>
<organism evidence="2 3">
    <name type="scientific">Streptomyces tuirus</name>
    <dbReference type="NCBI Taxonomy" id="68278"/>
    <lineage>
        <taxon>Bacteria</taxon>
        <taxon>Bacillati</taxon>
        <taxon>Actinomycetota</taxon>
        <taxon>Actinomycetes</taxon>
        <taxon>Kitasatosporales</taxon>
        <taxon>Streptomycetaceae</taxon>
        <taxon>Streptomyces</taxon>
    </lineage>
</organism>
<dbReference type="GO" id="GO:0016853">
    <property type="term" value="F:isomerase activity"/>
    <property type="evidence" value="ECO:0007669"/>
    <property type="project" value="UniProtKB-KW"/>
</dbReference>